<dbReference type="PRINTS" id="PR00120">
    <property type="entry name" value="HATPASE"/>
</dbReference>
<dbReference type="InterPro" id="IPR036412">
    <property type="entry name" value="HAD-like_sf"/>
</dbReference>
<evidence type="ECO:0000313" key="4">
    <source>
        <dbReference type="Proteomes" id="UP000681720"/>
    </source>
</evidence>
<accession>A0A8S3JW00</accession>
<proteinExistence type="predicted"/>
<evidence type="ECO:0000256" key="2">
    <source>
        <dbReference type="ARBA" id="ARBA00022475"/>
    </source>
</evidence>
<dbReference type="EMBL" id="CAJOBJ010368757">
    <property type="protein sequence ID" value="CAF5222395.1"/>
    <property type="molecule type" value="Genomic_DNA"/>
</dbReference>
<dbReference type="SUPFAM" id="SSF56784">
    <property type="entry name" value="HAD-like"/>
    <property type="match status" value="1"/>
</dbReference>
<dbReference type="InterPro" id="IPR050510">
    <property type="entry name" value="Cation_transp_ATPase_P-type"/>
</dbReference>
<dbReference type="GO" id="GO:1902600">
    <property type="term" value="P:proton transmembrane transport"/>
    <property type="evidence" value="ECO:0007669"/>
    <property type="project" value="TreeGrafter"/>
</dbReference>
<dbReference type="AlphaFoldDB" id="A0A8S3JW00"/>
<dbReference type="GO" id="GO:0036376">
    <property type="term" value="P:sodium ion export across plasma membrane"/>
    <property type="evidence" value="ECO:0007669"/>
    <property type="project" value="TreeGrafter"/>
</dbReference>
<dbReference type="GO" id="GO:1990573">
    <property type="term" value="P:potassium ion import across plasma membrane"/>
    <property type="evidence" value="ECO:0007669"/>
    <property type="project" value="TreeGrafter"/>
</dbReference>
<dbReference type="Proteomes" id="UP000681720">
    <property type="component" value="Unassembled WGS sequence"/>
</dbReference>
<dbReference type="Gene3D" id="1.20.1110.10">
    <property type="entry name" value="Calcium-transporting ATPase, transmembrane domain"/>
    <property type="match status" value="1"/>
</dbReference>
<gene>
    <name evidence="3" type="ORF">GIL414_LOCUS85048</name>
</gene>
<protein>
    <submittedName>
        <fullName evidence="3">Uncharacterized protein</fullName>
    </submittedName>
</protein>
<dbReference type="InterPro" id="IPR023214">
    <property type="entry name" value="HAD_sf"/>
</dbReference>
<reference evidence="3" key="1">
    <citation type="submission" date="2021-02" db="EMBL/GenBank/DDBJ databases">
        <authorList>
            <person name="Nowell W R."/>
        </authorList>
    </citation>
    <scope>NUCLEOTIDE SEQUENCE</scope>
</reference>
<evidence type="ECO:0000256" key="1">
    <source>
        <dbReference type="ARBA" id="ARBA00004651"/>
    </source>
</evidence>
<dbReference type="InterPro" id="IPR001757">
    <property type="entry name" value="P_typ_ATPase"/>
</dbReference>
<feature type="non-terminal residue" evidence="3">
    <location>
        <position position="1"/>
    </location>
</feature>
<comment type="subcellular location">
    <subcellularLocation>
        <location evidence="1">Cell membrane</location>
        <topology evidence="1">Multi-pass membrane protein</topology>
    </subcellularLocation>
</comment>
<dbReference type="PANTHER" id="PTHR43294:SF21">
    <property type="entry name" value="CATION TRANSPORTING ATPASE"/>
    <property type="match status" value="1"/>
</dbReference>
<dbReference type="GO" id="GO:0006883">
    <property type="term" value="P:intracellular sodium ion homeostasis"/>
    <property type="evidence" value="ECO:0007669"/>
    <property type="project" value="TreeGrafter"/>
</dbReference>
<dbReference type="GO" id="GO:0005886">
    <property type="term" value="C:plasma membrane"/>
    <property type="evidence" value="ECO:0007669"/>
    <property type="project" value="UniProtKB-SubCell"/>
</dbReference>
<dbReference type="Pfam" id="PF08282">
    <property type="entry name" value="Hydrolase_3"/>
    <property type="match status" value="1"/>
</dbReference>
<keyword evidence="2" id="KW-1003">Cell membrane</keyword>
<dbReference type="GO" id="GO:0005391">
    <property type="term" value="F:P-type sodium:potassium-exchanging transporter activity"/>
    <property type="evidence" value="ECO:0007669"/>
    <property type="project" value="TreeGrafter"/>
</dbReference>
<evidence type="ECO:0000313" key="3">
    <source>
        <dbReference type="EMBL" id="CAF5222395.1"/>
    </source>
</evidence>
<dbReference type="GO" id="GO:0030007">
    <property type="term" value="P:intracellular potassium ion homeostasis"/>
    <property type="evidence" value="ECO:0007669"/>
    <property type="project" value="TreeGrafter"/>
</dbReference>
<dbReference type="PANTHER" id="PTHR43294">
    <property type="entry name" value="SODIUM/POTASSIUM-TRANSPORTING ATPASE SUBUNIT ALPHA"/>
    <property type="match status" value="1"/>
</dbReference>
<keyword evidence="2" id="KW-0472">Membrane</keyword>
<dbReference type="GO" id="GO:0016887">
    <property type="term" value="F:ATP hydrolysis activity"/>
    <property type="evidence" value="ECO:0007669"/>
    <property type="project" value="InterPro"/>
</dbReference>
<sequence>MKRIQFYFSDPNDVKIVDKLEIIPYGVVVTGGDIASMDSHKELVFARTSPEQKLRIVMELSKRGEVVAVTGDGTNDAPALKQADLGIAMAAGTDVAREAGDMILLDNNFSSIIKAIETGRLLRDNLKKV</sequence>
<dbReference type="PRINTS" id="PR00119">
    <property type="entry name" value="CATATPASE"/>
</dbReference>
<dbReference type="NCBIfam" id="TIGR01494">
    <property type="entry name" value="ATPase_P-type"/>
    <property type="match status" value="1"/>
</dbReference>
<dbReference type="Gene3D" id="3.40.50.1000">
    <property type="entry name" value="HAD superfamily/HAD-like"/>
    <property type="match status" value="1"/>
</dbReference>
<name>A0A8S3JW00_9BILA</name>
<dbReference type="GO" id="GO:0005524">
    <property type="term" value="F:ATP binding"/>
    <property type="evidence" value="ECO:0007669"/>
    <property type="project" value="InterPro"/>
</dbReference>
<organism evidence="3 4">
    <name type="scientific">Rotaria magnacalcarata</name>
    <dbReference type="NCBI Taxonomy" id="392030"/>
    <lineage>
        <taxon>Eukaryota</taxon>
        <taxon>Metazoa</taxon>
        <taxon>Spiralia</taxon>
        <taxon>Gnathifera</taxon>
        <taxon>Rotifera</taxon>
        <taxon>Eurotatoria</taxon>
        <taxon>Bdelloidea</taxon>
        <taxon>Philodinida</taxon>
        <taxon>Philodinidae</taxon>
        <taxon>Rotaria</taxon>
    </lineage>
</organism>
<comment type="caution">
    <text evidence="3">The sequence shown here is derived from an EMBL/GenBank/DDBJ whole genome shotgun (WGS) entry which is preliminary data.</text>
</comment>